<dbReference type="Gene3D" id="3.40.30.50">
    <property type="entry name" value="Sep15/SelM thioredoxin-like domain, active-site redox motif"/>
    <property type="match status" value="1"/>
</dbReference>
<evidence type="ECO:0000256" key="4">
    <source>
        <dbReference type="ARBA" id="ARBA00040773"/>
    </source>
</evidence>
<evidence type="ECO:0000256" key="5">
    <source>
        <dbReference type="SAM" id="SignalP"/>
    </source>
</evidence>
<dbReference type="Pfam" id="PF08806">
    <property type="entry name" value="Sep15_SelM"/>
    <property type="match status" value="1"/>
</dbReference>
<protein>
    <recommendedName>
        <fullName evidence="4">Selenoprotein M</fullName>
    </recommendedName>
</protein>
<sequence>MLRVRENMFYQVLLLLFYAHANCEDAEQPKLVIERARIDTCAGCKLYDLPDLKEFIFEDFPQYANTELKLKPGFDPVLHFLTKDGQTVESLFLTPLSREACNDLLKKHGFVRKSDKTEL</sequence>
<dbReference type="AlphaFoldDB" id="A0A1Y1LQ58"/>
<keyword evidence="2 5" id="KW-0732">Signal</keyword>
<dbReference type="PANTHER" id="PTHR13077">
    <property type="entry name" value="SELENOPROTEIN F"/>
    <property type="match status" value="1"/>
</dbReference>
<proteinExistence type="inferred from homology"/>
<dbReference type="EMBL" id="GEZM01053478">
    <property type="protein sequence ID" value="JAV74045.1"/>
    <property type="molecule type" value="Transcribed_RNA"/>
</dbReference>
<evidence type="ECO:0000313" key="7">
    <source>
        <dbReference type="EMBL" id="JAV74045.1"/>
    </source>
</evidence>
<dbReference type="InterPro" id="IPR039992">
    <property type="entry name" value="Sep15_SelM"/>
</dbReference>
<dbReference type="PANTHER" id="PTHR13077:SF7">
    <property type="entry name" value="SELENOPROTEIN M"/>
    <property type="match status" value="1"/>
</dbReference>
<dbReference type="InterPro" id="IPR036249">
    <property type="entry name" value="Thioredoxin-like_sf"/>
</dbReference>
<reference evidence="7" key="1">
    <citation type="journal article" date="2016" name="Sci. Rep.">
        <title>Molecular characterization of firefly nuptial gifts: a multi-omics approach sheds light on postcopulatory sexual selection.</title>
        <authorList>
            <person name="Al-Wathiqui N."/>
            <person name="Fallon T.R."/>
            <person name="South A."/>
            <person name="Weng J.K."/>
            <person name="Lewis S.M."/>
        </authorList>
    </citation>
    <scope>NUCLEOTIDE SEQUENCE</scope>
</reference>
<evidence type="ECO:0000256" key="1">
    <source>
        <dbReference type="ARBA" id="ARBA00005742"/>
    </source>
</evidence>
<dbReference type="InterPro" id="IPR014912">
    <property type="entry name" value="Sep15_SelM_dom"/>
</dbReference>
<evidence type="ECO:0000256" key="3">
    <source>
        <dbReference type="ARBA" id="ARBA00022933"/>
    </source>
</evidence>
<dbReference type="GO" id="GO:0016491">
    <property type="term" value="F:oxidoreductase activity"/>
    <property type="evidence" value="ECO:0007669"/>
    <property type="project" value="TreeGrafter"/>
</dbReference>
<evidence type="ECO:0000259" key="6">
    <source>
        <dbReference type="Pfam" id="PF08806"/>
    </source>
</evidence>
<organism evidence="7">
    <name type="scientific">Photinus pyralis</name>
    <name type="common">Common eastern firefly</name>
    <name type="synonym">Lampyris pyralis</name>
    <dbReference type="NCBI Taxonomy" id="7054"/>
    <lineage>
        <taxon>Eukaryota</taxon>
        <taxon>Metazoa</taxon>
        <taxon>Ecdysozoa</taxon>
        <taxon>Arthropoda</taxon>
        <taxon>Hexapoda</taxon>
        <taxon>Insecta</taxon>
        <taxon>Pterygota</taxon>
        <taxon>Neoptera</taxon>
        <taxon>Endopterygota</taxon>
        <taxon>Coleoptera</taxon>
        <taxon>Polyphaga</taxon>
        <taxon>Elateriformia</taxon>
        <taxon>Elateroidea</taxon>
        <taxon>Lampyridae</taxon>
        <taxon>Lampyrinae</taxon>
        <taxon>Photinus</taxon>
    </lineage>
</organism>
<feature type="domain" description="Selenoprotein F/M" evidence="6">
    <location>
        <begin position="37"/>
        <end position="110"/>
    </location>
</feature>
<accession>A0A1Y1LQ58</accession>
<dbReference type="InterPro" id="IPR038219">
    <property type="entry name" value="Sep15/SelM_sf"/>
</dbReference>
<name>A0A1Y1LQ58_PHOPY</name>
<comment type="similarity">
    <text evidence="1">Belongs to the selenoprotein M/F family.</text>
</comment>
<keyword evidence="3" id="KW-0712">Selenocysteine</keyword>
<feature type="signal peptide" evidence="5">
    <location>
        <begin position="1"/>
        <end position="23"/>
    </location>
</feature>
<dbReference type="GO" id="GO:0005788">
    <property type="term" value="C:endoplasmic reticulum lumen"/>
    <property type="evidence" value="ECO:0007669"/>
    <property type="project" value="TreeGrafter"/>
</dbReference>
<evidence type="ECO:0000256" key="2">
    <source>
        <dbReference type="ARBA" id="ARBA00022729"/>
    </source>
</evidence>
<feature type="chain" id="PRO_5012440450" description="Selenoprotein M" evidence="5">
    <location>
        <begin position="24"/>
        <end position="119"/>
    </location>
</feature>
<dbReference type="SUPFAM" id="SSF52833">
    <property type="entry name" value="Thioredoxin-like"/>
    <property type="match status" value="1"/>
</dbReference>